<dbReference type="EMBL" id="LR796776">
    <property type="protein sequence ID" value="CAB4165781.1"/>
    <property type="molecule type" value="Genomic_DNA"/>
</dbReference>
<sequence length="612" mass="64215">MKKLLWLVLLSLSAQPASAQKISNTIFFGDSLTDSGRFLYVPSTIGDNTTFATAGGLTTNPGLMWSTSLGQYFGVTVTPSSAGGNNFAAAGAQVATTPAGSNQWSATSQVNAYLAQTGGVADPNALYTVWIGANSLTAGSTATQIASVANQTAGLVTTLAAAGAKFILVPNLPAYKTQTAVAAAGELLPITIGNRALYSKTVWNDIAAQGINFIPGDISSVFNYVLLNPSKFGFTNTNKNTPACGVVLAKNCTTANLVTPNANNTFLFADVDHFTSAFQKIEADYFYNLIVAPSEISLLAEAPVKARASMVESFRNNIPLEFGTVGEQRNWSSGSVSEVKLKNDFIGTTSGAAIPTTITAGMDYQISKNWLVGGGFSVSNVRQPLSTGGKFTQDELAVSAYSAYRKFGAWFNSIVTAGVVDSTVNRLVPLGITTQRNQGISSGTNISVAVQTGYDFTSRIGWMFNPGKEIKITHGPVLGVVAQQVNINGFTESGSDGGLTALSFGGQRRNSTVTELGYQTSINLGMLTPFAKISHQHELVNDNRLITTSLTTIDAPSYTMPAAQSARNWTISTIGVRAKINSTTSGYAALGTQYGQGIANNYNASVGVSVSF</sequence>
<dbReference type="Gene3D" id="3.40.50.1110">
    <property type="entry name" value="SGNH hydrolase"/>
    <property type="match status" value="1"/>
</dbReference>
<dbReference type="SUPFAM" id="SSF103515">
    <property type="entry name" value="Autotransporter"/>
    <property type="match status" value="1"/>
</dbReference>
<protein>
    <submittedName>
        <fullName evidence="4">Outer membrane autotransporter barrel</fullName>
    </submittedName>
</protein>
<evidence type="ECO:0000256" key="1">
    <source>
        <dbReference type="ARBA" id="ARBA00008668"/>
    </source>
</evidence>
<evidence type="ECO:0000313" key="6">
    <source>
        <dbReference type="EMBL" id="CAB4186989.1"/>
    </source>
</evidence>
<evidence type="ECO:0000313" key="4">
    <source>
        <dbReference type="EMBL" id="CAB4163979.1"/>
    </source>
</evidence>
<dbReference type="PANTHER" id="PTHR22835:SF659">
    <property type="entry name" value="GDSL LIPASE_ACYLHYDROLASE, PUTATIVE (AFU_ORTHOLOGUE AFUA_2G00510)-RELATED"/>
    <property type="match status" value="1"/>
</dbReference>
<reference evidence="4" key="1">
    <citation type="submission" date="2020-04" db="EMBL/GenBank/DDBJ databases">
        <authorList>
            <person name="Chiriac C."/>
            <person name="Salcher M."/>
            <person name="Ghai R."/>
            <person name="Kavagutti S V."/>
        </authorList>
    </citation>
    <scope>NUCLEOTIDE SEQUENCE</scope>
</reference>
<dbReference type="SMART" id="SM00869">
    <property type="entry name" value="Autotransporter"/>
    <property type="match status" value="1"/>
</dbReference>
<dbReference type="SUPFAM" id="SSF52266">
    <property type="entry name" value="SGNH hydrolase"/>
    <property type="match status" value="1"/>
</dbReference>
<dbReference type="PIRSF" id="PIRSF037375">
    <property type="entry name" value="Autotrns_EstA"/>
    <property type="match status" value="1"/>
</dbReference>
<evidence type="ECO:0000259" key="3">
    <source>
        <dbReference type="PROSITE" id="PS51208"/>
    </source>
</evidence>
<dbReference type="GO" id="GO:0016788">
    <property type="term" value="F:hydrolase activity, acting on ester bonds"/>
    <property type="evidence" value="ECO:0007669"/>
    <property type="project" value="InterPro"/>
</dbReference>
<feature type="domain" description="Autotransporter" evidence="3">
    <location>
        <begin position="323"/>
        <end position="612"/>
    </location>
</feature>
<dbReference type="GO" id="GO:0019867">
    <property type="term" value="C:outer membrane"/>
    <property type="evidence" value="ECO:0007669"/>
    <property type="project" value="InterPro"/>
</dbReference>
<dbReference type="PANTHER" id="PTHR22835">
    <property type="entry name" value="ZINC FINGER FYVE DOMAIN CONTAINING PROTEIN"/>
    <property type="match status" value="1"/>
</dbReference>
<dbReference type="InterPro" id="IPR005546">
    <property type="entry name" value="Autotransporte_beta"/>
</dbReference>
<gene>
    <name evidence="6" type="ORF">UFOVP1146_335</name>
    <name evidence="7" type="ORF">UFOVP1638_230</name>
    <name evidence="4" type="ORF">UFOVP812_248</name>
    <name evidence="5" type="ORF">UFOVP818_317</name>
</gene>
<dbReference type="PROSITE" id="PS51208">
    <property type="entry name" value="AUTOTRANSPORTER"/>
    <property type="match status" value="1"/>
</dbReference>
<keyword evidence="2" id="KW-0732">Signal</keyword>
<dbReference type="NCBIfam" id="TIGR01414">
    <property type="entry name" value="autotrans_barl"/>
    <property type="match status" value="1"/>
</dbReference>
<dbReference type="Gene3D" id="2.40.128.130">
    <property type="entry name" value="Autotransporter beta-domain"/>
    <property type="match status" value="1"/>
</dbReference>
<evidence type="ECO:0000313" key="7">
    <source>
        <dbReference type="EMBL" id="CAB4221258.1"/>
    </source>
</evidence>
<dbReference type="EMBL" id="LR796758">
    <property type="protein sequence ID" value="CAB4163979.1"/>
    <property type="molecule type" value="Genomic_DNA"/>
</dbReference>
<dbReference type="Pfam" id="PF00657">
    <property type="entry name" value="Lipase_GDSL"/>
    <property type="match status" value="1"/>
</dbReference>
<organism evidence="4">
    <name type="scientific">uncultured Caudovirales phage</name>
    <dbReference type="NCBI Taxonomy" id="2100421"/>
    <lineage>
        <taxon>Viruses</taxon>
        <taxon>Duplodnaviria</taxon>
        <taxon>Heunggongvirae</taxon>
        <taxon>Uroviricota</taxon>
        <taxon>Caudoviricetes</taxon>
        <taxon>Peduoviridae</taxon>
        <taxon>Maltschvirus</taxon>
        <taxon>Maltschvirus maltsch</taxon>
    </lineage>
</organism>
<dbReference type="CDD" id="cd01847">
    <property type="entry name" value="Triacylglycerol_lipase_like"/>
    <property type="match status" value="1"/>
</dbReference>
<evidence type="ECO:0000313" key="5">
    <source>
        <dbReference type="EMBL" id="CAB4165781.1"/>
    </source>
</evidence>
<dbReference type="InterPro" id="IPR001087">
    <property type="entry name" value="GDSL"/>
</dbReference>
<dbReference type="Pfam" id="PF03797">
    <property type="entry name" value="Autotransporter"/>
    <property type="match status" value="1"/>
</dbReference>
<name>A0A6J5NWW3_9CAUD</name>
<dbReference type="InterPro" id="IPR017186">
    <property type="entry name" value="Lipase_autotranspt_EstA"/>
</dbReference>
<dbReference type="InterPro" id="IPR036709">
    <property type="entry name" value="Autotransporte_beta_dom_sf"/>
</dbReference>
<dbReference type="InterPro" id="IPR036514">
    <property type="entry name" value="SGNH_hydro_sf"/>
</dbReference>
<evidence type="ECO:0000256" key="2">
    <source>
        <dbReference type="ARBA" id="ARBA00022729"/>
    </source>
</evidence>
<dbReference type="InterPro" id="IPR006315">
    <property type="entry name" value="OM_autotransptr_brl_dom"/>
</dbReference>
<accession>A0A6J5NWW3</accession>
<dbReference type="EMBL" id="LR797099">
    <property type="protein sequence ID" value="CAB4186989.1"/>
    <property type="molecule type" value="Genomic_DNA"/>
</dbReference>
<dbReference type="EMBL" id="LR797502">
    <property type="protein sequence ID" value="CAB4221258.1"/>
    <property type="molecule type" value="Genomic_DNA"/>
</dbReference>
<comment type="similarity">
    <text evidence="1">Belongs to the 'GDSL' lipolytic enzyme family.</text>
</comment>
<proteinExistence type="inferred from homology"/>